<feature type="binding site" evidence="3">
    <location>
        <position position="368"/>
    </location>
    <ligand>
        <name>CTP</name>
        <dbReference type="ChEBI" id="CHEBI:37563"/>
    </ligand>
</feature>
<protein>
    <recommendedName>
        <fullName evidence="3">Coenzyme A biosynthesis bifunctional protein CoaBC</fullName>
    </recommendedName>
    <alternativeName>
        <fullName evidence="3">DNA/pantothenate metabolism flavoprotein</fullName>
    </alternativeName>
    <alternativeName>
        <fullName evidence="3">Phosphopantothenoylcysteine synthetase/decarboxylase</fullName>
        <shortName evidence="3">PPCS-PPCDC</shortName>
    </alternativeName>
    <domain>
        <recommendedName>
            <fullName evidence="3">Phosphopantothenoylcysteine decarboxylase</fullName>
            <shortName evidence="3">PPC decarboxylase</shortName>
            <shortName evidence="3">PPC-DC</shortName>
            <ecNumber evidence="3">4.1.1.36</ecNumber>
        </recommendedName>
        <alternativeName>
            <fullName evidence="3">CoaC</fullName>
        </alternativeName>
    </domain>
    <domain>
        <recommendedName>
            <fullName evidence="3">Phosphopantothenate--cysteine ligase</fullName>
            <ecNumber evidence="3">6.3.2.5</ecNumber>
        </recommendedName>
        <alternativeName>
            <fullName evidence="3">CoaB</fullName>
        </alternativeName>
        <alternativeName>
            <fullName evidence="3">Phosphopantothenoylcysteine synthetase</fullName>
            <shortName evidence="3">PPC synthetase</shortName>
            <shortName evidence="3">PPC-S</shortName>
        </alternativeName>
    </domain>
</protein>
<dbReference type="InterPro" id="IPR003382">
    <property type="entry name" value="Flavoprotein"/>
</dbReference>
<feature type="binding site" evidence="3">
    <location>
        <position position="288"/>
    </location>
    <ligand>
        <name>CTP</name>
        <dbReference type="ChEBI" id="CHEBI:37563"/>
    </ligand>
</feature>
<dbReference type="HAMAP" id="MF_02225">
    <property type="entry name" value="CoaBC"/>
    <property type="match status" value="1"/>
</dbReference>
<dbReference type="InterPro" id="IPR035929">
    <property type="entry name" value="CoaB-like_sf"/>
</dbReference>
<organism evidence="7 8">
    <name type="scientific">Dictyobacter kobayashii</name>
    <dbReference type="NCBI Taxonomy" id="2014872"/>
    <lineage>
        <taxon>Bacteria</taxon>
        <taxon>Bacillati</taxon>
        <taxon>Chloroflexota</taxon>
        <taxon>Ktedonobacteria</taxon>
        <taxon>Ktedonobacterales</taxon>
        <taxon>Dictyobacteraceae</taxon>
        <taxon>Dictyobacter</taxon>
    </lineage>
</organism>
<dbReference type="EMBL" id="BIFS01000001">
    <property type="protein sequence ID" value="GCE18441.1"/>
    <property type="molecule type" value="Genomic_DNA"/>
</dbReference>
<comment type="caution">
    <text evidence="3">Lacks conserved residue(s) required for the propagation of feature annotation.</text>
</comment>
<dbReference type="GO" id="GO:0046872">
    <property type="term" value="F:metal ion binding"/>
    <property type="evidence" value="ECO:0007669"/>
    <property type="project" value="UniProtKB-KW"/>
</dbReference>
<comment type="catalytic activity">
    <reaction evidence="3 4">
        <text>N-[(R)-4-phosphopantothenoyl]-L-cysteine + H(+) = (R)-4'-phosphopantetheine + CO2</text>
        <dbReference type="Rhea" id="RHEA:16793"/>
        <dbReference type="ChEBI" id="CHEBI:15378"/>
        <dbReference type="ChEBI" id="CHEBI:16526"/>
        <dbReference type="ChEBI" id="CHEBI:59458"/>
        <dbReference type="ChEBI" id="CHEBI:61723"/>
        <dbReference type="EC" id="4.1.1.36"/>
    </reaction>
</comment>
<keyword evidence="3 4" id="KW-0436">Ligase</keyword>
<dbReference type="Pfam" id="PF02441">
    <property type="entry name" value="Flavoprotein"/>
    <property type="match status" value="1"/>
</dbReference>
<evidence type="ECO:0000256" key="1">
    <source>
        <dbReference type="ARBA" id="ARBA00022793"/>
    </source>
</evidence>
<keyword evidence="3 4" id="KW-0285">Flavoprotein</keyword>
<feature type="region of interest" description="Phosphopantothenate--cysteine ligase" evidence="3">
    <location>
        <begin position="190"/>
        <end position="425"/>
    </location>
</feature>
<dbReference type="GO" id="GO:0004633">
    <property type="term" value="F:phosphopantothenoylcysteine decarboxylase activity"/>
    <property type="evidence" value="ECO:0007669"/>
    <property type="project" value="UniProtKB-UniRule"/>
</dbReference>
<dbReference type="OrthoDB" id="9802554at2"/>
<name>A0A402AH52_9CHLR</name>
<dbReference type="GO" id="GO:0004632">
    <property type="term" value="F:phosphopantothenate--cysteine ligase activity"/>
    <property type="evidence" value="ECO:0007669"/>
    <property type="project" value="UniProtKB-UniRule"/>
</dbReference>
<proteinExistence type="inferred from homology"/>
<keyword evidence="2 3" id="KW-0456">Lyase</keyword>
<comment type="function">
    <text evidence="4">Catalyzes two steps in the biosynthesis of coenzyme A. In the first step cysteine is conjugated to 4'-phosphopantothenate to form 4-phosphopantothenoylcysteine, in the latter compound is decarboxylated to form 4'-phosphopantotheine.</text>
</comment>
<evidence type="ECO:0000259" key="6">
    <source>
        <dbReference type="Pfam" id="PF04127"/>
    </source>
</evidence>
<evidence type="ECO:0000256" key="3">
    <source>
        <dbReference type="HAMAP-Rule" id="MF_02225"/>
    </source>
</evidence>
<comment type="catalytic activity">
    <reaction evidence="3 4">
        <text>(R)-4'-phosphopantothenate + L-cysteine + CTP = N-[(R)-4-phosphopantothenoyl]-L-cysteine + CMP + diphosphate + H(+)</text>
        <dbReference type="Rhea" id="RHEA:19397"/>
        <dbReference type="ChEBI" id="CHEBI:10986"/>
        <dbReference type="ChEBI" id="CHEBI:15378"/>
        <dbReference type="ChEBI" id="CHEBI:33019"/>
        <dbReference type="ChEBI" id="CHEBI:35235"/>
        <dbReference type="ChEBI" id="CHEBI:37563"/>
        <dbReference type="ChEBI" id="CHEBI:59458"/>
        <dbReference type="ChEBI" id="CHEBI:60377"/>
        <dbReference type="EC" id="6.3.2.5"/>
    </reaction>
</comment>
<feature type="binding site" evidence="3">
    <location>
        <position position="350"/>
    </location>
    <ligand>
        <name>CTP</name>
        <dbReference type="ChEBI" id="CHEBI:37563"/>
    </ligand>
</feature>
<dbReference type="Gene3D" id="3.40.50.10300">
    <property type="entry name" value="CoaB-like"/>
    <property type="match status" value="1"/>
</dbReference>
<evidence type="ECO:0000259" key="5">
    <source>
        <dbReference type="Pfam" id="PF02441"/>
    </source>
</evidence>
<dbReference type="EC" id="6.3.2.5" evidence="3"/>
<dbReference type="GO" id="GO:0015941">
    <property type="term" value="P:pantothenate catabolic process"/>
    <property type="evidence" value="ECO:0007669"/>
    <property type="project" value="InterPro"/>
</dbReference>
<comment type="pathway">
    <text evidence="3 4">Cofactor biosynthesis; coenzyme A biosynthesis; CoA from (R)-pantothenate: step 3/5.</text>
</comment>
<evidence type="ECO:0000313" key="8">
    <source>
        <dbReference type="Proteomes" id="UP000287188"/>
    </source>
</evidence>
<reference evidence="8" key="1">
    <citation type="submission" date="2018-12" db="EMBL/GenBank/DDBJ databases">
        <title>Tengunoibacter tsumagoiensis gen. nov., sp. nov., Dictyobacter kobayashii sp. nov., D. alpinus sp. nov., and D. joshuensis sp. nov. and description of Dictyobacteraceae fam. nov. within the order Ktedonobacterales isolated from Tengu-no-mugimeshi.</title>
        <authorList>
            <person name="Wang C.M."/>
            <person name="Zheng Y."/>
            <person name="Sakai Y."/>
            <person name="Toyoda A."/>
            <person name="Minakuchi Y."/>
            <person name="Abe K."/>
            <person name="Yokota A."/>
            <person name="Yabe S."/>
        </authorList>
    </citation>
    <scope>NUCLEOTIDE SEQUENCE [LARGE SCALE GENOMIC DNA]</scope>
    <source>
        <strain evidence="8">Uno11</strain>
    </source>
</reference>
<feature type="domain" description="DNA/pantothenate metabolism flavoprotein C-terminal" evidence="6">
    <location>
        <begin position="344"/>
        <end position="421"/>
    </location>
</feature>
<dbReference type="Proteomes" id="UP000287188">
    <property type="component" value="Unassembled WGS sequence"/>
</dbReference>
<comment type="caution">
    <text evidence="7">The sequence shown here is derived from an EMBL/GenBank/DDBJ whole genome shotgun (WGS) entry which is preliminary data.</text>
</comment>
<dbReference type="EC" id="4.1.1.36" evidence="3"/>
<dbReference type="InterPro" id="IPR005252">
    <property type="entry name" value="CoaBC"/>
</dbReference>
<feature type="domain" description="Flavoprotein" evidence="5">
    <location>
        <begin position="6"/>
        <end position="175"/>
    </location>
</feature>
<comment type="cofactor">
    <cofactor evidence="3">
        <name>Mg(2+)</name>
        <dbReference type="ChEBI" id="CHEBI:18420"/>
    </cofactor>
</comment>
<dbReference type="GO" id="GO:0015937">
    <property type="term" value="P:coenzyme A biosynthetic process"/>
    <property type="evidence" value="ECO:0007669"/>
    <property type="project" value="UniProtKB-UniRule"/>
</dbReference>
<dbReference type="PANTHER" id="PTHR14359:SF6">
    <property type="entry name" value="PHOSPHOPANTOTHENOYLCYSTEINE DECARBOXYLASE"/>
    <property type="match status" value="1"/>
</dbReference>
<dbReference type="SUPFAM" id="SSF102645">
    <property type="entry name" value="CoaB-like"/>
    <property type="match status" value="1"/>
</dbReference>
<keyword evidence="3" id="KW-0479">Metal-binding</keyword>
<accession>A0A402AH52</accession>
<keyword evidence="3 4" id="KW-0288">FMN</keyword>
<dbReference type="AlphaFoldDB" id="A0A402AH52"/>
<dbReference type="GO" id="GO:0010181">
    <property type="term" value="F:FMN binding"/>
    <property type="evidence" value="ECO:0007669"/>
    <property type="project" value="UniProtKB-UniRule"/>
</dbReference>
<dbReference type="Pfam" id="PF04127">
    <property type="entry name" value="DFP"/>
    <property type="match status" value="2"/>
</dbReference>
<dbReference type="InterPro" id="IPR036551">
    <property type="entry name" value="Flavin_trans-like"/>
</dbReference>
<feature type="binding site" evidence="3">
    <location>
        <position position="364"/>
    </location>
    <ligand>
        <name>CTP</name>
        <dbReference type="ChEBI" id="CHEBI:37563"/>
    </ligand>
</feature>
<comment type="function">
    <text evidence="3">Catalyzes two sequential steps in the biosynthesis of coenzyme A. In the first step cysteine is conjugated to 4'-phosphopantothenate to form 4-phosphopantothenoylcysteine. In the second step the latter compound is decarboxylated to form 4'-phosphopantotheine.</text>
</comment>
<comment type="cofactor">
    <cofactor evidence="3">
        <name>FMN</name>
        <dbReference type="ChEBI" id="CHEBI:58210"/>
    </cofactor>
    <text evidence="3">Binds 1 FMN per subunit.</text>
</comment>
<dbReference type="InterPro" id="IPR007085">
    <property type="entry name" value="DNA/pantothenate-metab_flavo_C"/>
</dbReference>
<feature type="region of interest" description="Phosphopantothenoylcysteine decarboxylase" evidence="3">
    <location>
        <begin position="1"/>
        <end position="189"/>
    </location>
</feature>
<comment type="pathway">
    <text evidence="3 4">Cofactor biosynthesis; coenzyme A biosynthesis; CoA from (R)-pantothenate: step 2/5.</text>
</comment>
<dbReference type="GO" id="GO:0071513">
    <property type="term" value="C:phosphopantothenoylcysteine decarboxylase complex"/>
    <property type="evidence" value="ECO:0007669"/>
    <property type="project" value="TreeGrafter"/>
</dbReference>
<keyword evidence="3" id="KW-0511">Multifunctional enzyme</keyword>
<dbReference type="NCBIfam" id="TIGR00521">
    <property type="entry name" value="coaBC_dfp"/>
    <property type="match status" value="1"/>
</dbReference>
<dbReference type="Gene3D" id="3.40.50.1950">
    <property type="entry name" value="Flavin prenyltransferase-like"/>
    <property type="match status" value="1"/>
</dbReference>
<sequence>MLLNRRIIVGICGGIASYKAVDLVSKLQQAGAIVDVIMTEHAEEFVRPLTFATMSHRRVYSDLWEASGEAAETHIKLAEEAELLVIVPATANTIAKLAYGLTDSMLTAVALATKAPLLLAPAMYTNMYTHPATQTNLATLRERGAFIVEPEVGRLASGAVGIGRFPETATLLGAIQKVLGRQGDLSGRRVIVTAGGTQEPIDPVRYVGNRSSGKMGYNLATEARDRGAHVILVSGPVALPTPYGVELHQVETAMQMRDAVYNLITDADVLIMSAAVADFRPAHAATQKIKKTGNEVTGQHGKGEFSVHLVPNPDILAELAASLDGGDHAREPHNGIPVPQLKRRLIRVGFAAETEHLIEHARAKLQKKQLDMLVANDVSRSDSGFGTETNKVLIFHANGAMEDLPVMPKTGVAAAIWDRVVPLLG</sequence>
<dbReference type="PANTHER" id="PTHR14359">
    <property type="entry name" value="HOMO-OLIGOMERIC FLAVIN CONTAINING CYS DECARBOXYLASE FAMILY"/>
    <property type="match status" value="1"/>
</dbReference>
<dbReference type="SUPFAM" id="SSF52507">
    <property type="entry name" value="Homo-oligomeric flavin-containing Cys decarboxylases, HFCD"/>
    <property type="match status" value="1"/>
</dbReference>
<dbReference type="UniPathway" id="UPA00241">
    <property type="reaction ID" value="UER00353"/>
</dbReference>
<feature type="domain" description="DNA/pantothenate metabolism flavoprotein C-terminal" evidence="6">
    <location>
        <begin position="185"/>
        <end position="322"/>
    </location>
</feature>
<keyword evidence="1 3" id="KW-0210">Decarboxylase</keyword>
<comment type="similarity">
    <text evidence="3 4">In the N-terminal section; belongs to the HFCD (homo-oligomeric flavin containing Cys decarboxylase) superfamily.</text>
</comment>
<evidence type="ECO:0000256" key="4">
    <source>
        <dbReference type="RuleBase" id="RU364078"/>
    </source>
</evidence>
<evidence type="ECO:0000313" key="7">
    <source>
        <dbReference type="EMBL" id="GCE18441.1"/>
    </source>
</evidence>
<keyword evidence="3" id="KW-0460">Magnesium</keyword>
<feature type="binding site" evidence="3">
    <location>
        <begin position="313"/>
        <end position="316"/>
    </location>
    <ligand>
        <name>CTP</name>
        <dbReference type="ChEBI" id="CHEBI:37563"/>
    </ligand>
</feature>
<feature type="binding site" evidence="3">
    <location>
        <position position="278"/>
    </location>
    <ligand>
        <name>CTP</name>
        <dbReference type="ChEBI" id="CHEBI:37563"/>
    </ligand>
</feature>
<dbReference type="RefSeq" id="WP_126549983.1">
    <property type="nucleotide sequence ID" value="NZ_BIFS01000001.1"/>
</dbReference>
<keyword evidence="8" id="KW-1185">Reference proteome</keyword>
<comment type="similarity">
    <text evidence="3 4">In the C-terminal section; belongs to the PPC synthetase family.</text>
</comment>
<gene>
    <name evidence="3" type="primary">coaBC</name>
    <name evidence="7" type="ORF">KDK_22410</name>
</gene>
<evidence type="ECO:0000256" key="2">
    <source>
        <dbReference type="ARBA" id="ARBA00023239"/>
    </source>
</evidence>